<organism evidence="5 6">
    <name type="scientific">Apatococcus fuscideae</name>
    <dbReference type="NCBI Taxonomy" id="2026836"/>
    <lineage>
        <taxon>Eukaryota</taxon>
        <taxon>Viridiplantae</taxon>
        <taxon>Chlorophyta</taxon>
        <taxon>core chlorophytes</taxon>
        <taxon>Trebouxiophyceae</taxon>
        <taxon>Chlorellales</taxon>
        <taxon>Chlorellaceae</taxon>
        <taxon>Apatococcus</taxon>
    </lineage>
</organism>
<gene>
    <name evidence="5" type="ORF">WJX84_002651</name>
</gene>
<dbReference type="SMART" id="SM00220">
    <property type="entry name" value="S_TKc"/>
    <property type="match status" value="1"/>
</dbReference>
<dbReference type="InterPro" id="IPR055900">
    <property type="entry name" value="DUF7477"/>
</dbReference>
<evidence type="ECO:0000256" key="3">
    <source>
        <dbReference type="SAM" id="MobiDB-lite"/>
    </source>
</evidence>
<dbReference type="AlphaFoldDB" id="A0AAW1SUJ6"/>
<dbReference type="Proteomes" id="UP001485043">
    <property type="component" value="Unassembled WGS sequence"/>
</dbReference>
<evidence type="ECO:0000313" key="5">
    <source>
        <dbReference type="EMBL" id="KAK9856819.1"/>
    </source>
</evidence>
<evidence type="ECO:0000259" key="4">
    <source>
        <dbReference type="PROSITE" id="PS50011"/>
    </source>
</evidence>
<evidence type="ECO:0000256" key="1">
    <source>
        <dbReference type="ARBA" id="ARBA00005926"/>
    </source>
</evidence>
<dbReference type="InterPro" id="IPR017441">
    <property type="entry name" value="Protein_kinase_ATP_BS"/>
</dbReference>
<dbReference type="CDD" id="cd14016">
    <property type="entry name" value="STKc_CK1"/>
    <property type="match status" value="1"/>
</dbReference>
<dbReference type="InterPro" id="IPR011009">
    <property type="entry name" value="Kinase-like_dom_sf"/>
</dbReference>
<dbReference type="Pfam" id="PF00069">
    <property type="entry name" value="Pkinase"/>
    <property type="match status" value="1"/>
</dbReference>
<comment type="similarity">
    <text evidence="1">Belongs to the protein kinase superfamily. CK1 Ser/Thr protein kinase family. Casein kinase I subfamily.</text>
</comment>
<dbReference type="PROSITE" id="PS50011">
    <property type="entry name" value="PROTEIN_KINASE_DOM"/>
    <property type="match status" value="1"/>
</dbReference>
<feature type="region of interest" description="Disordered" evidence="3">
    <location>
        <begin position="1"/>
        <end position="53"/>
    </location>
</feature>
<dbReference type="PANTHER" id="PTHR11909">
    <property type="entry name" value="CASEIN KINASE-RELATED"/>
    <property type="match status" value="1"/>
</dbReference>
<keyword evidence="6" id="KW-1185">Reference proteome</keyword>
<feature type="binding site" evidence="2">
    <location>
        <position position="177"/>
    </location>
    <ligand>
        <name>ATP</name>
        <dbReference type="ChEBI" id="CHEBI:30616"/>
    </ligand>
</feature>
<dbReference type="InterPro" id="IPR050235">
    <property type="entry name" value="CK1_Ser-Thr_kinase"/>
</dbReference>
<feature type="domain" description="Protein kinase" evidence="4">
    <location>
        <begin position="141"/>
        <end position="418"/>
    </location>
</feature>
<feature type="region of interest" description="Disordered" evidence="3">
    <location>
        <begin position="82"/>
        <end position="115"/>
    </location>
</feature>
<dbReference type="PROSITE" id="PS00107">
    <property type="entry name" value="PROTEIN_KINASE_ATP"/>
    <property type="match status" value="1"/>
</dbReference>
<comment type="caution">
    <text evidence="5">The sequence shown here is derived from an EMBL/GenBank/DDBJ whole genome shotgun (WGS) entry which is preliminary data.</text>
</comment>
<dbReference type="EMBL" id="JALJOV010000997">
    <property type="protein sequence ID" value="KAK9856819.1"/>
    <property type="molecule type" value="Genomic_DNA"/>
</dbReference>
<dbReference type="InterPro" id="IPR000719">
    <property type="entry name" value="Prot_kinase_dom"/>
</dbReference>
<evidence type="ECO:0000313" key="6">
    <source>
        <dbReference type="Proteomes" id="UP001485043"/>
    </source>
</evidence>
<dbReference type="Pfam" id="PF24289">
    <property type="entry name" value="DUF7477"/>
    <property type="match status" value="1"/>
</dbReference>
<keyword evidence="2" id="KW-0067">ATP-binding</keyword>
<keyword evidence="2" id="KW-0547">Nucleotide-binding</keyword>
<sequence>MPERRPQRVAKTAAKAKLARGTPACAPPRKNTPIIKGEPLAQRANGRDKHKEVVPEQLKLAKKVKQEPGQPKLAVAAPVKAPARGLAQRNPAAAPQQPVKVEKQPMPVAEPAEDAGEVAEEDEENLHPVPTKVSVGGSPVYVVDKRLGKGGFGQVYLGKRLPRRNVPASRASPVAIKFEHKTSKGCVAGGPPYEWSVYTSLGDVYGVPKLMYKGQCGDFFVMIMDLLGPSLWDIWSMKGQRINERHAACMAVEALSILQKIHAKGWVHGDVKPENFLMGPADTDKASRLFLVDLGLATKWRDRNMQHVKYEQRPDDFRGTVRYASAHAHLGRVASRRDDLESLAYTLIFLLEGRLPWQGYQGENKGLYVCKKKMGISTEELCAPMGQSFREFAEAAMSLRFEDEPRYEAYQALFEPLLYGVAEKPITLDPTLKVGQKRGRAQLDWDAEGDGTARKRLRQGMRSQQWITVYNKHAVMKQRYHYNVATARLDVHVRKGLTDGLQISSVACTGDLWALIMDAGSGLGNQVYKLASAQFLPKEWIMEQWDRGFYISSVAGSQSGDSLTVMSKGTRFTQQSYKVSDIFPFEWIKKKWREGFHISAMATGGHAGRPGSAGGPPPAVCNWQWAIVMSRTTGYADQVVELDFAYPSEGIHKRWDIGYRITAAAATPDQAAFALSLPRRPAALDEAQETLRTSTFPSSHVKEKWDKNLYISAVAFGRTVP</sequence>
<dbReference type="GO" id="GO:0005524">
    <property type="term" value="F:ATP binding"/>
    <property type="evidence" value="ECO:0007669"/>
    <property type="project" value="UniProtKB-UniRule"/>
</dbReference>
<feature type="compositionally biased region" description="Low complexity" evidence="3">
    <location>
        <begin position="82"/>
        <end position="98"/>
    </location>
</feature>
<protein>
    <recommendedName>
        <fullName evidence="4">Protein kinase domain-containing protein</fullName>
    </recommendedName>
</protein>
<evidence type="ECO:0000256" key="2">
    <source>
        <dbReference type="PROSITE-ProRule" id="PRU10141"/>
    </source>
</evidence>
<dbReference type="Gene3D" id="1.10.510.10">
    <property type="entry name" value="Transferase(Phosphotransferase) domain 1"/>
    <property type="match status" value="1"/>
</dbReference>
<reference evidence="5 6" key="1">
    <citation type="journal article" date="2024" name="Nat. Commun.">
        <title>Phylogenomics reveals the evolutionary origins of lichenization in chlorophyte algae.</title>
        <authorList>
            <person name="Puginier C."/>
            <person name="Libourel C."/>
            <person name="Otte J."/>
            <person name="Skaloud P."/>
            <person name="Haon M."/>
            <person name="Grisel S."/>
            <person name="Petersen M."/>
            <person name="Berrin J.G."/>
            <person name="Delaux P.M."/>
            <person name="Dal Grande F."/>
            <person name="Keller J."/>
        </authorList>
    </citation>
    <scope>NUCLEOTIDE SEQUENCE [LARGE SCALE GENOMIC DNA]</scope>
    <source>
        <strain evidence="5 6">SAG 2523</strain>
    </source>
</reference>
<dbReference type="SUPFAM" id="SSF56112">
    <property type="entry name" value="Protein kinase-like (PK-like)"/>
    <property type="match status" value="1"/>
</dbReference>
<accession>A0AAW1SUJ6</accession>
<proteinExistence type="inferred from homology"/>
<dbReference type="GO" id="GO:0004672">
    <property type="term" value="F:protein kinase activity"/>
    <property type="evidence" value="ECO:0007669"/>
    <property type="project" value="InterPro"/>
</dbReference>
<name>A0AAW1SUJ6_9CHLO</name>